<dbReference type="InterPro" id="IPR036388">
    <property type="entry name" value="WH-like_DNA-bd_sf"/>
</dbReference>
<sequence>MAVVKPDILRDGGGAAGLTDVAAIEELYRGCARRMVVAAYGLTGNLAEAQDAVQEAFVRAVAAPQKVLRAENPEAWLRTVALNVARSRFRRRQHLDMLMRRKPPLPETLPGMSADRIALLHAMRQLSVREREAIALHHLADLEVTQVAEILGAPVGTVKSWLKRGRTKLAGLLGDDLGDDDDNA</sequence>
<keyword evidence="2" id="KW-0805">Transcription regulation</keyword>
<keyword evidence="5" id="KW-0804">Transcription</keyword>
<evidence type="ECO:0000256" key="5">
    <source>
        <dbReference type="ARBA" id="ARBA00023163"/>
    </source>
</evidence>
<feature type="domain" description="RNA polymerase sigma-70 region 2" evidence="6">
    <location>
        <begin position="27"/>
        <end position="93"/>
    </location>
</feature>
<evidence type="ECO:0000256" key="1">
    <source>
        <dbReference type="ARBA" id="ARBA00010641"/>
    </source>
</evidence>
<dbReference type="CDD" id="cd06171">
    <property type="entry name" value="Sigma70_r4"/>
    <property type="match status" value="1"/>
</dbReference>
<protein>
    <submittedName>
        <fullName evidence="8">SigE family RNA polymerase sigma factor</fullName>
    </submittedName>
</protein>
<dbReference type="InterPro" id="IPR013249">
    <property type="entry name" value="RNA_pol_sigma70_r4_t2"/>
</dbReference>
<dbReference type="EMBL" id="BAAANY010000005">
    <property type="protein sequence ID" value="GAA1664980.1"/>
    <property type="molecule type" value="Genomic_DNA"/>
</dbReference>
<dbReference type="Gene3D" id="1.10.1740.10">
    <property type="match status" value="1"/>
</dbReference>
<dbReference type="SUPFAM" id="SSF88946">
    <property type="entry name" value="Sigma2 domain of RNA polymerase sigma factors"/>
    <property type="match status" value="1"/>
</dbReference>
<comment type="similarity">
    <text evidence="1">Belongs to the sigma-70 factor family. ECF subfamily.</text>
</comment>
<dbReference type="InterPro" id="IPR013324">
    <property type="entry name" value="RNA_pol_sigma_r3/r4-like"/>
</dbReference>
<dbReference type="InterPro" id="IPR013325">
    <property type="entry name" value="RNA_pol_sigma_r2"/>
</dbReference>
<keyword evidence="9" id="KW-1185">Reference proteome</keyword>
<evidence type="ECO:0000313" key="9">
    <source>
        <dbReference type="Proteomes" id="UP001500618"/>
    </source>
</evidence>
<proteinExistence type="inferred from homology"/>
<accession>A0ABP4S5Y6</accession>
<feature type="domain" description="RNA polymerase sigma factor 70 region 4 type 2" evidence="7">
    <location>
        <begin position="118"/>
        <end position="169"/>
    </location>
</feature>
<comment type="caution">
    <text evidence="8">The sequence shown here is derived from an EMBL/GenBank/DDBJ whole genome shotgun (WGS) entry which is preliminary data.</text>
</comment>
<dbReference type="Proteomes" id="UP001500618">
    <property type="component" value="Unassembled WGS sequence"/>
</dbReference>
<keyword evidence="4" id="KW-0238">DNA-binding</keyword>
<dbReference type="RefSeq" id="WP_344308078.1">
    <property type="nucleotide sequence ID" value="NZ_BAAANY010000005.1"/>
</dbReference>
<name>A0ABP4S5Y6_9ACTN</name>
<dbReference type="InterPro" id="IPR014284">
    <property type="entry name" value="RNA_pol_sigma-70_dom"/>
</dbReference>
<dbReference type="InterPro" id="IPR039425">
    <property type="entry name" value="RNA_pol_sigma-70-like"/>
</dbReference>
<dbReference type="SUPFAM" id="SSF88659">
    <property type="entry name" value="Sigma3 and sigma4 domains of RNA polymerase sigma factors"/>
    <property type="match status" value="1"/>
</dbReference>
<dbReference type="InterPro" id="IPR007627">
    <property type="entry name" value="RNA_pol_sigma70_r2"/>
</dbReference>
<reference evidence="9" key="1">
    <citation type="journal article" date="2019" name="Int. J. Syst. Evol. Microbiol.">
        <title>The Global Catalogue of Microorganisms (GCM) 10K type strain sequencing project: providing services to taxonomists for standard genome sequencing and annotation.</title>
        <authorList>
            <consortium name="The Broad Institute Genomics Platform"/>
            <consortium name="The Broad Institute Genome Sequencing Center for Infectious Disease"/>
            <person name="Wu L."/>
            <person name="Ma J."/>
        </authorList>
    </citation>
    <scope>NUCLEOTIDE SEQUENCE [LARGE SCALE GENOMIC DNA]</scope>
    <source>
        <strain evidence="9">JCM 14718</strain>
    </source>
</reference>
<keyword evidence="3" id="KW-0731">Sigma factor</keyword>
<organism evidence="8 9">
    <name type="scientific">Fodinicola feengrottensis</name>
    <dbReference type="NCBI Taxonomy" id="435914"/>
    <lineage>
        <taxon>Bacteria</taxon>
        <taxon>Bacillati</taxon>
        <taxon>Actinomycetota</taxon>
        <taxon>Actinomycetes</taxon>
        <taxon>Mycobacteriales</taxon>
        <taxon>Fodinicola</taxon>
    </lineage>
</organism>
<dbReference type="Pfam" id="PF04542">
    <property type="entry name" value="Sigma70_r2"/>
    <property type="match status" value="1"/>
</dbReference>
<dbReference type="NCBIfam" id="TIGR02937">
    <property type="entry name" value="sigma70-ECF"/>
    <property type="match status" value="1"/>
</dbReference>
<evidence type="ECO:0000259" key="6">
    <source>
        <dbReference type="Pfam" id="PF04542"/>
    </source>
</evidence>
<evidence type="ECO:0000259" key="7">
    <source>
        <dbReference type="Pfam" id="PF08281"/>
    </source>
</evidence>
<evidence type="ECO:0000256" key="2">
    <source>
        <dbReference type="ARBA" id="ARBA00023015"/>
    </source>
</evidence>
<evidence type="ECO:0000256" key="4">
    <source>
        <dbReference type="ARBA" id="ARBA00023125"/>
    </source>
</evidence>
<gene>
    <name evidence="8" type="ORF">GCM10009765_13190</name>
</gene>
<dbReference type="PANTHER" id="PTHR43133">
    <property type="entry name" value="RNA POLYMERASE ECF-TYPE SIGMA FACTO"/>
    <property type="match status" value="1"/>
</dbReference>
<evidence type="ECO:0000256" key="3">
    <source>
        <dbReference type="ARBA" id="ARBA00023082"/>
    </source>
</evidence>
<dbReference type="Gene3D" id="1.10.10.10">
    <property type="entry name" value="Winged helix-like DNA-binding domain superfamily/Winged helix DNA-binding domain"/>
    <property type="match status" value="1"/>
</dbReference>
<dbReference type="Pfam" id="PF08281">
    <property type="entry name" value="Sigma70_r4_2"/>
    <property type="match status" value="1"/>
</dbReference>
<dbReference type="PANTHER" id="PTHR43133:SF50">
    <property type="entry name" value="ECF RNA POLYMERASE SIGMA FACTOR SIGM"/>
    <property type="match status" value="1"/>
</dbReference>
<evidence type="ECO:0000313" key="8">
    <source>
        <dbReference type="EMBL" id="GAA1664980.1"/>
    </source>
</evidence>